<evidence type="ECO:0000256" key="12">
    <source>
        <dbReference type="RuleBase" id="RU362092"/>
    </source>
</evidence>
<dbReference type="InterPro" id="IPR023406">
    <property type="entry name" value="Topo_IA_AS"/>
</dbReference>
<keyword evidence="7" id="KW-0862">Zinc</keyword>
<dbReference type="InterPro" id="IPR013825">
    <property type="entry name" value="Topo_IA_cen_sub2"/>
</dbReference>
<evidence type="ECO:0000259" key="13">
    <source>
        <dbReference type="PROSITE" id="PS51999"/>
    </source>
</evidence>
<dbReference type="InterPro" id="IPR034144">
    <property type="entry name" value="TOPRIM_TopoIII"/>
</dbReference>
<dbReference type="Gene3D" id="2.70.20.10">
    <property type="entry name" value="Topoisomerase I, domain 3"/>
    <property type="match status" value="1"/>
</dbReference>
<evidence type="ECO:0000256" key="4">
    <source>
        <dbReference type="ARBA" id="ARBA00012891"/>
    </source>
</evidence>
<evidence type="ECO:0000256" key="5">
    <source>
        <dbReference type="ARBA" id="ARBA00022723"/>
    </source>
</evidence>
<reference evidence="15" key="1">
    <citation type="journal article" date="2012" name="Proc. Natl. Acad. Sci. U.S.A.">
        <title>Antigenic diversity is generated by distinct evolutionary mechanisms in African trypanosome species.</title>
        <authorList>
            <person name="Jackson A.P."/>
            <person name="Berry A."/>
            <person name="Aslett M."/>
            <person name="Allison H.C."/>
            <person name="Burton P."/>
            <person name="Vavrova-Anderson J."/>
            <person name="Brown R."/>
            <person name="Browne H."/>
            <person name="Corton N."/>
            <person name="Hauser H."/>
            <person name="Gamble J."/>
            <person name="Gilderthorp R."/>
            <person name="Marcello L."/>
            <person name="McQuillan J."/>
            <person name="Otto T.D."/>
            <person name="Quail M.A."/>
            <person name="Sanders M.J."/>
            <person name="van Tonder A."/>
            <person name="Ginger M.L."/>
            <person name="Field M.C."/>
            <person name="Barry J.D."/>
            <person name="Hertz-Fowler C."/>
            <person name="Berriman M."/>
        </authorList>
    </citation>
    <scope>NUCLEOTIDE SEQUENCE</scope>
    <source>
        <strain evidence="15">IL3000</strain>
    </source>
</reference>
<name>G0V1K6_TRYCI</name>
<dbReference type="CDD" id="cd00186">
    <property type="entry name" value="TOP1Ac"/>
    <property type="match status" value="1"/>
</dbReference>
<dbReference type="VEuPathDB" id="TriTrypDB:TcIL3000.11.9990"/>
<dbReference type="PROSITE" id="PS00396">
    <property type="entry name" value="TOPO_IA_1"/>
    <property type="match status" value="1"/>
</dbReference>
<dbReference type="AlphaFoldDB" id="G0V1K6"/>
<dbReference type="InterPro" id="IPR023405">
    <property type="entry name" value="Topo_IA_core_domain"/>
</dbReference>
<dbReference type="PROSITE" id="PS52039">
    <property type="entry name" value="TOPO_IA_2"/>
    <property type="match status" value="1"/>
</dbReference>
<dbReference type="PROSITE" id="PS51999">
    <property type="entry name" value="ZF_GRF"/>
    <property type="match status" value="1"/>
</dbReference>
<dbReference type="InterPro" id="IPR003601">
    <property type="entry name" value="Topo_IA_2"/>
</dbReference>
<evidence type="ECO:0000256" key="10">
    <source>
        <dbReference type="ARBA" id="ARBA00023235"/>
    </source>
</evidence>
<comment type="function">
    <text evidence="12">Introduces a single-strand break via transesterification at a target site in duplex DNA. Releases the supercoiling and torsional tension of DNA introduced during the DNA replication and transcription by transiently cleaving and rejoining one strand of the DNA duplex. The scissile phosphodiester is attacked by the catalytic tyrosine of the enzyme, resulting in the formation of a DNA-(5'-phosphotyrosyl)-enzyme intermediate and the expulsion of a 3'-OH DNA strand.</text>
</comment>
<dbReference type="Pfam" id="PF01131">
    <property type="entry name" value="Topoisom_bac"/>
    <property type="match status" value="1"/>
</dbReference>
<dbReference type="GO" id="GO:0006265">
    <property type="term" value="P:DNA topological change"/>
    <property type="evidence" value="ECO:0007669"/>
    <property type="project" value="InterPro"/>
</dbReference>
<dbReference type="InterPro" id="IPR006171">
    <property type="entry name" value="TOPRIM_dom"/>
</dbReference>
<keyword evidence="8 12" id="KW-0799">Topoisomerase</keyword>
<evidence type="ECO:0000313" key="15">
    <source>
        <dbReference type="EMBL" id="CCC95527.1"/>
    </source>
</evidence>
<evidence type="ECO:0000256" key="6">
    <source>
        <dbReference type="ARBA" id="ARBA00022771"/>
    </source>
</evidence>
<proteinExistence type="inferred from homology"/>
<keyword evidence="10 12" id="KW-0413">Isomerase</keyword>
<feature type="domain" description="GRF-type" evidence="13">
    <location>
        <begin position="877"/>
        <end position="913"/>
    </location>
</feature>
<dbReference type="SUPFAM" id="SSF56712">
    <property type="entry name" value="Prokaryotic type I DNA topoisomerase"/>
    <property type="match status" value="1"/>
</dbReference>
<dbReference type="Gene3D" id="3.40.50.140">
    <property type="match status" value="1"/>
</dbReference>
<comment type="cofactor">
    <cofactor evidence="2">
        <name>Mg(2+)</name>
        <dbReference type="ChEBI" id="CHEBI:18420"/>
    </cofactor>
</comment>
<dbReference type="InterPro" id="IPR000380">
    <property type="entry name" value="Topo_IA"/>
</dbReference>
<protein>
    <recommendedName>
        <fullName evidence="4 12">DNA topoisomerase</fullName>
        <ecNumber evidence="4 12">5.6.2.1</ecNumber>
    </recommendedName>
</protein>
<comment type="catalytic activity">
    <reaction evidence="1 12">
        <text>ATP-independent breakage of single-stranded DNA, followed by passage and rejoining.</text>
        <dbReference type="EC" id="5.6.2.1"/>
    </reaction>
</comment>
<evidence type="ECO:0000256" key="3">
    <source>
        <dbReference type="ARBA" id="ARBA00009446"/>
    </source>
</evidence>
<keyword evidence="6 11" id="KW-0863">Zinc-finger</keyword>
<dbReference type="InterPro" id="IPR013826">
    <property type="entry name" value="Topo_IA_cen_sub3"/>
</dbReference>
<dbReference type="EC" id="5.6.2.1" evidence="4 12"/>
<dbReference type="GO" id="GO:0006310">
    <property type="term" value="P:DNA recombination"/>
    <property type="evidence" value="ECO:0007669"/>
    <property type="project" value="TreeGrafter"/>
</dbReference>
<dbReference type="Pfam" id="PF06839">
    <property type="entry name" value="Zn_ribbon_GRF"/>
    <property type="match status" value="1"/>
</dbReference>
<dbReference type="InterPro" id="IPR003602">
    <property type="entry name" value="Topo_IA_DNA-bd_dom"/>
</dbReference>
<comment type="similarity">
    <text evidence="3 12">Belongs to the type IA topoisomerase family.</text>
</comment>
<organism evidence="15">
    <name type="scientific">Trypanosoma congolense (strain IL3000)</name>
    <dbReference type="NCBI Taxonomy" id="1068625"/>
    <lineage>
        <taxon>Eukaryota</taxon>
        <taxon>Discoba</taxon>
        <taxon>Euglenozoa</taxon>
        <taxon>Kinetoplastea</taxon>
        <taxon>Metakinetoplastina</taxon>
        <taxon>Trypanosomatida</taxon>
        <taxon>Trypanosomatidae</taxon>
        <taxon>Trypanosoma</taxon>
        <taxon>Nannomonas</taxon>
    </lineage>
</organism>
<evidence type="ECO:0000259" key="14">
    <source>
        <dbReference type="PROSITE" id="PS52039"/>
    </source>
</evidence>
<dbReference type="SMART" id="SM00437">
    <property type="entry name" value="TOP1Ac"/>
    <property type="match status" value="1"/>
</dbReference>
<dbReference type="GO" id="GO:0005634">
    <property type="term" value="C:nucleus"/>
    <property type="evidence" value="ECO:0007669"/>
    <property type="project" value="TreeGrafter"/>
</dbReference>
<dbReference type="PRINTS" id="PR00417">
    <property type="entry name" value="PRTPISMRASEI"/>
</dbReference>
<evidence type="ECO:0000256" key="1">
    <source>
        <dbReference type="ARBA" id="ARBA00000213"/>
    </source>
</evidence>
<dbReference type="PANTHER" id="PTHR11390">
    <property type="entry name" value="PROKARYOTIC DNA TOPOISOMERASE"/>
    <property type="match status" value="1"/>
</dbReference>
<dbReference type="GO" id="GO:0031422">
    <property type="term" value="C:RecQ family helicase-topoisomerase III complex"/>
    <property type="evidence" value="ECO:0007669"/>
    <property type="project" value="TreeGrafter"/>
</dbReference>
<evidence type="ECO:0000256" key="2">
    <source>
        <dbReference type="ARBA" id="ARBA00001946"/>
    </source>
</evidence>
<dbReference type="GO" id="GO:0003917">
    <property type="term" value="F:DNA topoisomerase type I (single strand cut, ATP-independent) activity"/>
    <property type="evidence" value="ECO:0007669"/>
    <property type="project" value="UniProtKB-EC"/>
</dbReference>
<dbReference type="EMBL" id="HE575324">
    <property type="protein sequence ID" value="CCC95527.1"/>
    <property type="molecule type" value="Genomic_DNA"/>
</dbReference>
<dbReference type="InterPro" id="IPR013824">
    <property type="entry name" value="Topo_IA_cen_sub1"/>
</dbReference>
<dbReference type="Gene3D" id="1.10.290.10">
    <property type="entry name" value="Topoisomerase I, domain 4"/>
    <property type="match status" value="1"/>
</dbReference>
<dbReference type="GO" id="GO:0003677">
    <property type="term" value="F:DNA binding"/>
    <property type="evidence" value="ECO:0007669"/>
    <property type="project" value="UniProtKB-KW"/>
</dbReference>
<keyword evidence="9 12" id="KW-0238">DNA-binding</keyword>
<dbReference type="SMART" id="SM00493">
    <property type="entry name" value="TOPRIM"/>
    <property type="match status" value="1"/>
</dbReference>
<evidence type="ECO:0000256" key="11">
    <source>
        <dbReference type="PROSITE-ProRule" id="PRU01343"/>
    </source>
</evidence>
<dbReference type="GO" id="GO:0006281">
    <property type="term" value="P:DNA repair"/>
    <property type="evidence" value="ECO:0007669"/>
    <property type="project" value="TreeGrafter"/>
</dbReference>
<keyword evidence="5" id="KW-0479">Metal-binding</keyword>
<dbReference type="FunFam" id="3.40.50.140:FF:000003">
    <property type="entry name" value="DNA topoisomerase"/>
    <property type="match status" value="1"/>
</dbReference>
<sequence length="913" mass="102569">MCTWLNVAEKPSVAKEISFILSNGTYRSTATHSRYNPVFEFDMNGKHMLCTSVKGHLMTDEFPPQAKNWTNYPIQELFTATLTRHVKPEMSAVKRNLETLGRRATTLGLWMDCDSEGENICFEVINVVSRVNSRIKICRAVFSALTKRDIFRAMENLRQPNRAVADAVDARQEIDLRVGAVFSRFQTLRFRDMFSGMPRVLSFGPCQIPTLGFVVRRSWERKGFVPEDYFTLVLRHNNTTFNSLRGSMYDLIAATLVFETMLEEARETPEAEIVEVIEKREVRRRHVPLATVELQKLCASHLRITSEQCMMWAESLYQEGYLSYPRTETDSFTMTDEELLEIAALQSTNPEVSGFVDAMLRDPQNKYCRPLDGGHSDNAHPPIYPTKPLHVKDDRRAPLYNFIVRYFLACISPDAVGATTSVTAVFGGEKFTTSGTVVLENGWMEVYPYKKWYSSTIPLYKRGERFVPTDANLQKHRTSPPPNLTERDLIHLMNENGIGTDATIPQHIKTILDREYVRREGSDLVPTPLGIALASAYEVIGLVSLLQPQLRAQTELAMDDIAKGRATKQDVVDASVRLYREIFQKLSNNSQEVYRELYTRLSPVFGAGSLVIEGGPAKTSRRGLVHCGSCQNLMDLMEYTDRDHGSWVVRCATCAKEYRVPNARRNHLEPLSQRCVICGFGVLDVKNIEKQTSHTICVHCFSVPPPGADIESSTEFRCFHCVANCPLAKGFDNVSITRCTACNEHDMRLRGGGIGNFLACRGFPHCTFCINLPRAKRVIPVQGDRCGSCNAVLLQFEFGGIQTVPGVVEGEKACVLCDTRLQEYITMKGGVQQGGVRPAGEATAQPRGCYTLPIVKDAKKVKRRGLAAVDSNEVSLCDCGVPAVQLVSRKQGSKGRHFLKCDKRKCSFFQWLD</sequence>
<dbReference type="PANTHER" id="PTHR11390:SF21">
    <property type="entry name" value="DNA TOPOISOMERASE 3-ALPHA"/>
    <property type="match status" value="1"/>
</dbReference>
<accession>G0V1K6</accession>
<dbReference type="Pfam" id="PF01751">
    <property type="entry name" value="Toprim"/>
    <property type="match status" value="1"/>
</dbReference>
<dbReference type="InterPro" id="IPR013497">
    <property type="entry name" value="Topo_IA_cen"/>
</dbReference>
<dbReference type="InterPro" id="IPR010666">
    <property type="entry name" value="Znf_GRF"/>
</dbReference>
<evidence type="ECO:0000256" key="7">
    <source>
        <dbReference type="ARBA" id="ARBA00022833"/>
    </source>
</evidence>
<evidence type="ECO:0000256" key="9">
    <source>
        <dbReference type="ARBA" id="ARBA00023125"/>
    </source>
</evidence>
<dbReference type="SMART" id="SM00436">
    <property type="entry name" value="TOP1Bc"/>
    <property type="match status" value="1"/>
</dbReference>
<evidence type="ECO:0000256" key="8">
    <source>
        <dbReference type="ARBA" id="ARBA00023029"/>
    </source>
</evidence>
<gene>
    <name evidence="15" type="ORF">TCIL3000_11_9990</name>
</gene>
<dbReference type="FunFam" id="1.10.290.10:FF:000003">
    <property type="entry name" value="DNA topoisomerase"/>
    <property type="match status" value="1"/>
</dbReference>
<feature type="domain" description="Topo IA-type catalytic" evidence="14">
    <location>
        <begin position="161"/>
        <end position="583"/>
    </location>
</feature>
<dbReference type="CDD" id="cd03362">
    <property type="entry name" value="TOPRIM_TopoIA_TopoIII"/>
    <property type="match status" value="1"/>
</dbReference>
<dbReference type="GO" id="GO:0008270">
    <property type="term" value="F:zinc ion binding"/>
    <property type="evidence" value="ECO:0007669"/>
    <property type="project" value="UniProtKB-KW"/>
</dbReference>
<dbReference type="Gene3D" id="1.10.460.10">
    <property type="entry name" value="Topoisomerase I, domain 2"/>
    <property type="match status" value="1"/>
</dbReference>